<keyword evidence="5" id="KW-1185">Reference proteome</keyword>
<dbReference type="InterPro" id="IPR051731">
    <property type="entry name" value="DENND11/AVL9_GEFs"/>
</dbReference>
<feature type="compositionally biased region" description="Polar residues" evidence="2">
    <location>
        <begin position="884"/>
        <end position="894"/>
    </location>
</feature>
<feature type="region of interest" description="Disordered" evidence="2">
    <location>
        <begin position="130"/>
        <end position="158"/>
    </location>
</feature>
<evidence type="ECO:0000256" key="1">
    <source>
        <dbReference type="ARBA" id="ARBA00038178"/>
    </source>
</evidence>
<dbReference type="InParanoid" id="A0A5C3PN76"/>
<accession>A0A5C3PN76</accession>
<dbReference type="Proteomes" id="UP000308197">
    <property type="component" value="Unassembled WGS sequence"/>
</dbReference>
<gene>
    <name evidence="4" type="ORF">K466DRAFT_661381</name>
</gene>
<dbReference type="GO" id="GO:0005737">
    <property type="term" value="C:cytoplasm"/>
    <property type="evidence" value="ECO:0007669"/>
    <property type="project" value="TreeGrafter"/>
</dbReference>
<feature type="region of interest" description="Disordered" evidence="2">
    <location>
        <begin position="682"/>
        <end position="738"/>
    </location>
</feature>
<feature type="region of interest" description="Disordered" evidence="2">
    <location>
        <begin position="780"/>
        <end position="894"/>
    </location>
</feature>
<organism evidence="4 5">
    <name type="scientific">Polyporus arcularius HHB13444</name>
    <dbReference type="NCBI Taxonomy" id="1314778"/>
    <lineage>
        <taxon>Eukaryota</taxon>
        <taxon>Fungi</taxon>
        <taxon>Dikarya</taxon>
        <taxon>Basidiomycota</taxon>
        <taxon>Agaricomycotina</taxon>
        <taxon>Agaricomycetes</taxon>
        <taxon>Polyporales</taxon>
        <taxon>Polyporaceae</taxon>
        <taxon>Polyporus</taxon>
    </lineage>
</organism>
<name>A0A5C3PN76_9APHY</name>
<dbReference type="EMBL" id="ML211068">
    <property type="protein sequence ID" value="TFK89700.1"/>
    <property type="molecule type" value="Genomic_DNA"/>
</dbReference>
<feature type="compositionally biased region" description="Pro residues" evidence="2">
    <location>
        <begin position="800"/>
        <end position="832"/>
    </location>
</feature>
<dbReference type="InterPro" id="IPR037516">
    <property type="entry name" value="Tripartite_DENN"/>
</dbReference>
<dbReference type="Pfam" id="PF09794">
    <property type="entry name" value="Avl9"/>
    <property type="match status" value="1"/>
</dbReference>
<dbReference type="InterPro" id="IPR018307">
    <property type="entry name" value="ABL9/DENND6_dom"/>
</dbReference>
<feature type="compositionally biased region" description="Low complexity" evidence="2">
    <location>
        <begin position="686"/>
        <end position="708"/>
    </location>
</feature>
<dbReference type="PROSITE" id="PS50211">
    <property type="entry name" value="DENN"/>
    <property type="match status" value="1"/>
</dbReference>
<feature type="compositionally biased region" description="Basic and acidic residues" evidence="2">
    <location>
        <begin position="843"/>
        <end position="883"/>
    </location>
</feature>
<feature type="compositionally biased region" description="Basic and acidic residues" evidence="2">
    <location>
        <begin position="711"/>
        <end position="728"/>
    </location>
</feature>
<feature type="region of interest" description="Disordered" evidence="2">
    <location>
        <begin position="84"/>
        <end position="107"/>
    </location>
</feature>
<comment type="similarity">
    <text evidence="1">Belongs to the AVL9 family.</text>
</comment>
<evidence type="ECO:0000313" key="5">
    <source>
        <dbReference type="Proteomes" id="UP000308197"/>
    </source>
</evidence>
<feature type="region of interest" description="Disordered" evidence="2">
    <location>
        <begin position="1"/>
        <end position="71"/>
    </location>
</feature>
<dbReference type="AlphaFoldDB" id="A0A5C3PN76"/>
<feature type="domain" description="UDENN" evidence="3">
    <location>
        <begin position="197"/>
        <end position="621"/>
    </location>
</feature>
<sequence>MSAFDHSPEPSPLNTRFLVDHDDDDNHSEPHFSDGDTASAKSIALSSPPRSPRDSTALGVPQAHEPAVTPVTLVRQSLSLAGLAKRNTMETDASSPSSDVDGDGDDRSFFARKYEEGESPLSSIAPSVHEMEKSMATPLPPSLPPSATFSSRPSSLGVRLKSDTDSIASFGSASTSYSKKARPESLLVQPSKGPLVLGIALVDFNHLVGPKIDFSRGDIFDDEEISKILPFLALPDGAHLTTEDYSYFHLVPSSPNPTTIFGISCNRQISSADLLVKGADVTRSTVQKAVVVLASKPVFGPIRDRLGVITRALFSQRDFTDTSILDDFYSSLEHSLRGQLTESGLYMGTSLRELVHKFRQRTLVLVKALMLQKRIMFFGHPVERLCTYQYSLCTLVPGLLQNLDDCGSPPLAYRAKSLSRPTSLKTSDPKSMMAYMGLPLDLFGKDAFFQPYLPLQQLDMLKDTGCWLCGSTNSIVTQQKEIDLLVNIETGVIEFRNPNVERMVSLTPADRKWMDDIVTDVNDGYSEDPDMSLNATMHFRGSDDYLRQKFEEYIMAALSSVKYTAFLSRGQGNGVVISDGSGDPRAMEDFNMIFIQEFKKSHAYEVWDRVTDPLLFDIVEARHPCNDKPSVVSDIGLRLSEGIQELKLDQQLAPAREAVSRTLAAGSTNLFNAVAGVRGWMQRNPSSSSTSNLSDSSNSLSRVTSRGSDSQSRKSVELQRNGSPKENDVPPTPTARRGLRPLSIVGAQQLAQPEPPQPPPTSFSSWGANIGSFFSQRAGRLSVSSSRPPSVASLSRGPSPAAPVPPMPSNKDMPPVPKDMPPVPKDMPPVPVPVEEEEEEEEVKGVKPGKLDSAEVPASEDKDLELHQVKNEDVEQVKDEDAMSTHSSVTGMAM</sequence>
<evidence type="ECO:0000313" key="4">
    <source>
        <dbReference type="EMBL" id="TFK89700.1"/>
    </source>
</evidence>
<evidence type="ECO:0000256" key="2">
    <source>
        <dbReference type="SAM" id="MobiDB-lite"/>
    </source>
</evidence>
<evidence type="ECO:0000259" key="3">
    <source>
        <dbReference type="PROSITE" id="PS50211"/>
    </source>
</evidence>
<protein>
    <recommendedName>
        <fullName evidence="3">UDENN domain-containing protein</fullName>
    </recommendedName>
</protein>
<feature type="compositionally biased region" description="Low complexity" evidence="2">
    <location>
        <begin position="780"/>
        <end position="799"/>
    </location>
</feature>
<reference evidence="4 5" key="1">
    <citation type="journal article" date="2019" name="Nat. Ecol. Evol.">
        <title>Megaphylogeny resolves global patterns of mushroom evolution.</title>
        <authorList>
            <person name="Varga T."/>
            <person name="Krizsan K."/>
            <person name="Foldi C."/>
            <person name="Dima B."/>
            <person name="Sanchez-Garcia M."/>
            <person name="Sanchez-Ramirez S."/>
            <person name="Szollosi G.J."/>
            <person name="Szarkandi J.G."/>
            <person name="Papp V."/>
            <person name="Albert L."/>
            <person name="Andreopoulos W."/>
            <person name="Angelini C."/>
            <person name="Antonin V."/>
            <person name="Barry K.W."/>
            <person name="Bougher N.L."/>
            <person name="Buchanan P."/>
            <person name="Buyck B."/>
            <person name="Bense V."/>
            <person name="Catcheside P."/>
            <person name="Chovatia M."/>
            <person name="Cooper J."/>
            <person name="Damon W."/>
            <person name="Desjardin D."/>
            <person name="Finy P."/>
            <person name="Geml J."/>
            <person name="Haridas S."/>
            <person name="Hughes K."/>
            <person name="Justo A."/>
            <person name="Karasinski D."/>
            <person name="Kautmanova I."/>
            <person name="Kiss B."/>
            <person name="Kocsube S."/>
            <person name="Kotiranta H."/>
            <person name="LaButti K.M."/>
            <person name="Lechner B.E."/>
            <person name="Liimatainen K."/>
            <person name="Lipzen A."/>
            <person name="Lukacs Z."/>
            <person name="Mihaltcheva S."/>
            <person name="Morgado L.N."/>
            <person name="Niskanen T."/>
            <person name="Noordeloos M.E."/>
            <person name="Ohm R.A."/>
            <person name="Ortiz-Santana B."/>
            <person name="Ovrebo C."/>
            <person name="Racz N."/>
            <person name="Riley R."/>
            <person name="Savchenko A."/>
            <person name="Shiryaev A."/>
            <person name="Soop K."/>
            <person name="Spirin V."/>
            <person name="Szebenyi C."/>
            <person name="Tomsovsky M."/>
            <person name="Tulloss R.E."/>
            <person name="Uehling J."/>
            <person name="Grigoriev I.V."/>
            <person name="Vagvolgyi C."/>
            <person name="Papp T."/>
            <person name="Martin F.M."/>
            <person name="Miettinen O."/>
            <person name="Hibbett D.S."/>
            <person name="Nagy L.G."/>
        </authorList>
    </citation>
    <scope>NUCLEOTIDE SEQUENCE [LARGE SCALE GENOMIC DNA]</scope>
    <source>
        <strain evidence="4 5">HHB13444</strain>
    </source>
</reference>
<proteinExistence type="inferred from homology"/>
<dbReference type="PANTHER" id="PTHR31017">
    <property type="entry name" value="LATE SECRETORY PATHWAY PROTEIN AVL9-RELATED"/>
    <property type="match status" value="1"/>
</dbReference>
<dbReference type="PANTHER" id="PTHR31017:SF1">
    <property type="entry name" value="LATE SECRETORY PATHWAY PROTEIN AVL9 HOMOLOG"/>
    <property type="match status" value="1"/>
</dbReference>